<gene>
    <name evidence="3" type="ORF">IQ236_14970</name>
</gene>
<protein>
    <submittedName>
        <fullName evidence="3">Uncharacterized protein</fullName>
    </submittedName>
</protein>
<dbReference type="EMBL" id="JADEWU010000033">
    <property type="protein sequence ID" value="MBE9144512.1"/>
    <property type="molecule type" value="Genomic_DNA"/>
</dbReference>
<organism evidence="3 4">
    <name type="scientific">Planktothrix mougeotii LEGE 06226</name>
    <dbReference type="NCBI Taxonomy" id="1828728"/>
    <lineage>
        <taxon>Bacteria</taxon>
        <taxon>Bacillati</taxon>
        <taxon>Cyanobacteriota</taxon>
        <taxon>Cyanophyceae</taxon>
        <taxon>Oscillatoriophycideae</taxon>
        <taxon>Oscillatoriales</taxon>
        <taxon>Microcoleaceae</taxon>
        <taxon>Planktothrix</taxon>
    </lineage>
</organism>
<feature type="transmembrane region" description="Helical" evidence="1">
    <location>
        <begin position="76"/>
        <end position="97"/>
    </location>
</feature>
<comment type="caution">
    <text evidence="3">The sequence shown here is derived from an EMBL/GenBank/DDBJ whole genome shotgun (WGS) entry which is preliminary data.</text>
</comment>
<evidence type="ECO:0000256" key="2">
    <source>
        <dbReference type="SAM" id="SignalP"/>
    </source>
</evidence>
<reference evidence="3 4" key="1">
    <citation type="submission" date="2020-10" db="EMBL/GenBank/DDBJ databases">
        <authorList>
            <person name="Castelo-Branco R."/>
            <person name="Eusebio N."/>
            <person name="Adriana R."/>
            <person name="Vieira A."/>
            <person name="Brugerolle De Fraissinette N."/>
            <person name="Rezende De Castro R."/>
            <person name="Schneider M.P."/>
            <person name="Vasconcelos V."/>
            <person name="Leao P.N."/>
        </authorList>
    </citation>
    <scope>NUCLEOTIDE SEQUENCE [LARGE SCALE GENOMIC DNA]</scope>
    <source>
        <strain evidence="3 4">LEGE 06226</strain>
    </source>
</reference>
<keyword evidence="2" id="KW-0732">Signal</keyword>
<feature type="chain" id="PRO_5046266937" evidence="2">
    <location>
        <begin position="25"/>
        <end position="323"/>
    </location>
</feature>
<proteinExistence type="predicted"/>
<dbReference type="Proteomes" id="UP000640725">
    <property type="component" value="Unassembled WGS sequence"/>
</dbReference>
<evidence type="ECO:0000313" key="3">
    <source>
        <dbReference type="EMBL" id="MBE9144512.1"/>
    </source>
</evidence>
<dbReference type="RefSeq" id="WP_193869983.1">
    <property type="nucleotide sequence ID" value="NZ_JADEWU010000033.1"/>
</dbReference>
<feature type="signal peptide" evidence="2">
    <location>
        <begin position="1"/>
        <end position="24"/>
    </location>
</feature>
<keyword evidence="4" id="KW-1185">Reference proteome</keyword>
<keyword evidence="1" id="KW-1133">Transmembrane helix</keyword>
<evidence type="ECO:0000256" key="1">
    <source>
        <dbReference type="SAM" id="Phobius"/>
    </source>
</evidence>
<accession>A0ABR9UDG4</accession>
<keyword evidence="1" id="KW-0472">Membrane</keyword>
<name>A0ABR9UDG4_9CYAN</name>
<evidence type="ECO:0000313" key="4">
    <source>
        <dbReference type="Proteomes" id="UP000640725"/>
    </source>
</evidence>
<keyword evidence="1" id="KW-0812">Transmembrane</keyword>
<sequence>MKSRNFLALAALLATLSIASPVAATESSTNKKENSLTVTCNVNHVLSNPENSSKDTVICLAILPEPAANNWFNEKYITVLIGICGVITPIVVFVAQYRRDQEWKLREFTTKKFKEFEEAPETINVKKLLNSESKLIDLFSTATLASNRFIYVDDQMLNDALISFDNEQQELKYNNDLNQAQMRYQEKAQKNDKYPRKEEKLLIHAAIRDNFDRFAESLQLFESMIQSEAIKEKDLAPYLEPLFYTIEQAAKRTHSSNILKYLGLIGNHEQLSEVQKSIRNLRKRYPEKPPQDESNHNEKLSQKIDELYHQVVEKKGLLRFPLL</sequence>